<dbReference type="EMBL" id="HQ225832">
    <property type="protein sequence ID" value="ADX42547.1"/>
    <property type="molecule type" value="Genomic_DNA"/>
</dbReference>
<dbReference type="Proteomes" id="UP000002653">
    <property type="component" value="Segment"/>
</dbReference>
<dbReference type="KEGG" id="vg:14297452"/>
<evidence type="ECO:0000313" key="2">
    <source>
        <dbReference type="Proteomes" id="UP000002653"/>
    </source>
</evidence>
<protein>
    <submittedName>
        <fullName evidence="1">Uncharacterized protein</fullName>
    </submittedName>
</protein>
<keyword evidence="2" id="KW-1185">Reference proteome</keyword>
<evidence type="ECO:0000313" key="1">
    <source>
        <dbReference type="EMBL" id="ADX42547.1"/>
    </source>
</evidence>
<sequence length="465" mass="50295">MKINADKKFDTVVEMVDRMFSAKPKDALMADAQAATKNMELELSLSEGQGSWSPPDPGVSQPFYVDQGVFGQNVYKGDDVRQLVGMAGDAKSPEESRSYLKQLSVSKKYNRDTGRFDLVWGRASDALVGDAAPDLIGAQLASPGSIGYFTDIFLKPLIWSNAMKNVEVYTGTNPWAEMMTLVTGDFSGFAALLAAGALSNNMSNDVEFQAGLMTQAVINASVTYRISVEELERSRNPNSTFPFNGQPITYKQQYANFVLDLMRDYVIYNGIPSAGITGLFTVNGMTSWPTSSLTTIANGASTTKGHDMYIGLAKQVASFLSASYNMFSRVRIGMSPAALNLFTTYNYSDNYNPDTALVIMVKNFLAGQGKNGVTPDIEIYSDPLLAAGTLFNPAATDILTITAPEIVGGPDNQNQALIRFGMPLPKFMYPVIPGMQGTPYKTLSRFGGVFAPYTPAVATYSGFGV</sequence>
<dbReference type="RefSeq" id="YP_007237939.1">
    <property type="nucleotide sequence ID" value="NC_019930.1"/>
</dbReference>
<organism evidence="1 2">
    <name type="scientific">Tetrasphaera phage TJE1</name>
    <dbReference type="NCBI Taxonomy" id="981335"/>
    <lineage>
        <taxon>Viruses</taxon>
        <taxon>Duplodnaviria</taxon>
        <taxon>Heunggongvirae</taxon>
        <taxon>Uroviricota</taxon>
        <taxon>Caudoviricetes</taxon>
        <taxon>Tijeunavirus</taxon>
        <taxon>Tijeunavirus TJE1</taxon>
    </lineage>
</organism>
<name>G4W959_9CAUD</name>
<accession>G4W959</accession>
<dbReference type="GeneID" id="14297452"/>
<proteinExistence type="predicted"/>
<reference evidence="1 2" key="1">
    <citation type="journal article" date="2012" name="Virus Genes">
        <title>Isolation and complete genome sequence of a bacteriophage lysing Tetrasphaera jenkinsii, a filamentous bacteria responsible for bulking in activated sludge.</title>
        <authorList>
            <person name="Petrovski S."/>
            <person name="Tillett D."/>
            <person name="Seviour R.J."/>
        </authorList>
    </citation>
    <scope>NUCLEOTIDE SEQUENCE [LARGE SCALE GENOMIC DNA]</scope>
</reference>